<dbReference type="EMBL" id="AZBU02000002">
    <property type="protein sequence ID" value="TKR95741.1"/>
    <property type="molecule type" value="Genomic_DNA"/>
</dbReference>
<gene>
    <name evidence="1" type="ORF">L596_009868</name>
</gene>
<protein>
    <submittedName>
        <fullName evidence="1">Uncharacterized protein</fullName>
    </submittedName>
</protein>
<name>A0A4U5PHE7_STECR</name>
<dbReference type="Proteomes" id="UP000298663">
    <property type="component" value="Unassembled WGS sequence"/>
</dbReference>
<dbReference type="AlphaFoldDB" id="A0A4U5PHE7"/>
<proteinExistence type="predicted"/>
<evidence type="ECO:0000313" key="2">
    <source>
        <dbReference type="Proteomes" id="UP000298663"/>
    </source>
</evidence>
<reference evidence="1 2" key="1">
    <citation type="journal article" date="2015" name="Genome Biol.">
        <title>Comparative genomics of Steinernema reveals deeply conserved gene regulatory networks.</title>
        <authorList>
            <person name="Dillman A.R."/>
            <person name="Macchietto M."/>
            <person name="Porter C.F."/>
            <person name="Rogers A."/>
            <person name="Williams B."/>
            <person name="Antoshechkin I."/>
            <person name="Lee M.M."/>
            <person name="Goodwin Z."/>
            <person name="Lu X."/>
            <person name="Lewis E.E."/>
            <person name="Goodrich-Blair H."/>
            <person name="Stock S.P."/>
            <person name="Adams B.J."/>
            <person name="Sternberg P.W."/>
            <person name="Mortazavi A."/>
        </authorList>
    </citation>
    <scope>NUCLEOTIDE SEQUENCE [LARGE SCALE GENOMIC DNA]</scope>
    <source>
        <strain evidence="1 2">ALL</strain>
    </source>
</reference>
<accession>A0A4U5PHE7</accession>
<organism evidence="1 2">
    <name type="scientific">Steinernema carpocapsae</name>
    <name type="common">Entomopathogenic nematode</name>
    <dbReference type="NCBI Taxonomy" id="34508"/>
    <lineage>
        <taxon>Eukaryota</taxon>
        <taxon>Metazoa</taxon>
        <taxon>Ecdysozoa</taxon>
        <taxon>Nematoda</taxon>
        <taxon>Chromadorea</taxon>
        <taxon>Rhabditida</taxon>
        <taxon>Tylenchina</taxon>
        <taxon>Panagrolaimomorpha</taxon>
        <taxon>Strongyloidoidea</taxon>
        <taxon>Steinernematidae</taxon>
        <taxon>Steinernema</taxon>
    </lineage>
</organism>
<evidence type="ECO:0000313" key="1">
    <source>
        <dbReference type="EMBL" id="TKR95741.1"/>
    </source>
</evidence>
<keyword evidence="2" id="KW-1185">Reference proteome</keyword>
<reference evidence="1 2" key="2">
    <citation type="journal article" date="2019" name="G3 (Bethesda)">
        <title>Hybrid Assembly of the Genome of the Entomopathogenic Nematode Steinernema carpocapsae Identifies the X-Chromosome.</title>
        <authorList>
            <person name="Serra L."/>
            <person name="Macchietto M."/>
            <person name="Macias-Munoz A."/>
            <person name="McGill C.J."/>
            <person name="Rodriguez I.M."/>
            <person name="Rodriguez B."/>
            <person name="Murad R."/>
            <person name="Mortazavi A."/>
        </authorList>
    </citation>
    <scope>NUCLEOTIDE SEQUENCE [LARGE SCALE GENOMIC DNA]</scope>
    <source>
        <strain evidence="1 2">ALL</strain>
    </source>
</reference>
<comment type="caution">
    <text evidence="1">The sequence shown here is derived from an EMBL/GenBank/DDBJ whole genome shotgun (WGS) entry which is preliminary data.</text>
</comment>
<sequence>MNSRLLGTDDKKRIVRLECDNKKSVRKQECVMEAQLKNRIKNGCHLHLLQIFMTSMNGNKSFLQFSTTLTRQKFSIGESPALPSSLLTA</sequence>